<feature type="region of interest" description="Disordered" evidence="1">
    <location>
        <begin position="144"/>
        <end position="176"/>
    </location>
</feature>
<accession>A0ABR3J8H6</accession>
<evidence type="ECO:0000256" key="1">
    <source>
        <dbReference type="SAM" id="MobiDB-lite"/>
    </source>
</evidence>
<evidence type="ECO:0000313" key="4">
    <source>
        <dbReference type="Proteomes" id="UP001556367"/>
    </source>
</evidence>
<organism evidence="3 4">
    <name type="scientific">Hohenbuehelia grisea</name>
    <dbReference type="NCBI Taxonomy" id="104357"/>
    <lineage>
        <taxon>Eukaryota</taxon>
        <taxon>Fungi</taxon>
        <taxon>Dikarya</taxon>
        <taxon>Basidiomycota</taxon>
        <taxon>Agaricomycotina</taxon>
        <taxon>Agaricomycetes</taxon>
        <taxon>Agaricomycetidae</taxon>
        <taxon>Agaricales</taxon>
        <taxon>Pleurotineae</taxon>
        <taxon>Pleurotaceae</taxon>
        <taxon>Hohenbuehelia</taxon>
    </lineage>
</organism>
<feature type="signal peptide" evidence="2">
    <location>
        <begin position="1"/>
        <end position="18"/>
    </location>
</feature>
<protein>
    <submittedName>
        <fullName evidence="3">Uncharacterized protein</fullName>
    </submittedName>
</protein>
<name>A0ABR3J8H6_9AGAR</name>
<feature type="chain" id="PRO_5045130000" evidence="2">
    <location>
        <begin position="19"/>
        <end position="462"/>
    </location>
</feature>
<reference evidence="4" key="1">
    <citation type="submission" date="2024-06" db="EMBL/GenBank/DDBJ databases">
        <title>Multi-omics analyses provide insights into the biosynthesis of the anticancer antibiotic pleurotin in Hohenbuehelia grisea.</title>
        <authorList>
            <person name="Weaver J.A."/>
            <person name="Alberti F."/>
        </authorList>
    </citation>
    <scope>NUCLEOTIDE SEQUENCE [LARGE SCALE GENOMIC DNA]</scope>
    <source>
        <strain evidence="4">T-177</strain>
    </source>
</reference>
<keyword evidence="4" id="KW-1185">Reference proteome</keyword>
<dbReference type="Proteomes" id="UP001556367">
    <property type="component" value="Unassembled WGS sequence"/>
</dbReference>
<feature type="compositionally biased region" description="Pro residues" evidence="1">
    <location>
        <begin position="148"/>
        <end position="158"/>
    </location>
</feature>
<sequence>MKFATAVILAALYSTVCAAPVKRDVDASLVPDLGFTAGVNPTGTGDCDGAVNGANGQPIKVPCACPPDRATFLAAINRDIAAGKAVNNPSVKVSFPADPNDQSKEAKLARITAASISLQNLNGPGKGCPIVATTLQAQAKAIENDQPAPAPAAAPAPAPEAADANQVNAAPEAEAAPEAAVAAGGFDESLVPELGFESGVNPTGTGDCDGAVNGANGQPIKVPCACPPDRATFVAAMARDVAAGQAVNNPSVKVTFPTDNSKESQLARITAASISLQNLNGPGKGCPIVATTLQAQAKAIENGTAPPAPAAAAPAPAVNQANAAPAEEAEAPAAAAAAPASNGFDASLVPELGFQSGVNPTGTGDCDGAVNGPNGQPIKVPCACPPDRAAFIAAMERDVAAGQAVNNPSVKISFPTDNSKESRLARINAASVSLQNLNGPGKGCPIVATTLQAQAKAIEAGQ</sequence>
<comment type="caution">
    <text evidence="3">The sequence shown here is derived from an EMBL/GenBank/DDBJ whole genome shotgun (WGS) entry which is preliminary data.</text>
</comment>
<keyword evidence="2" id="KW-0732">Signal</keyword>
<proteinExistence type="predicted"/>
<feature type="compositionally biased region" description="Low complexity" evidence="1">
    <location>
        <begin position="310"/>
        <end position="337"/>
    </location>
</feature>
<dbReference type="EMBL" id="JASNQZ010000011">
    <property type="protein sequence ID" value="KAL0951892.1"/>
    <property type="molecule type" value="Genomic_DNA"/>
</dbReference>
<evidence type="ECO:0000256" key="2">
    <source>
        <dbReference type="SAM" id="SignalP"/>
    </source>
</evidence>
<feature type="region of interest" description="Disordered" evidence="1">
    <location>
        <begin position="305"/>
        <end position="337"/>
    </location>
</feature>
<feature type="compositionally biased region" description="Low complexity" evidence="1">
    <location>
        <begin position="159"/>
        <end position="176"/>
    </location>
</feature>
<evidence type="ECO:0000313" key="3">
    <source>
        <dbReference type="EMBL" id="KAL0951892.1"/>
    </source>
</evidence>
<gene>
    <name evidence="3" type="ORF">HGRIS_008549</name>
</gene>